<dbReference type="Gene3D" id="2.30.260.10">
    <property type="entry name" value="putative xylanase like domain"/>
    <property type="match status" value="1"/>
</dbReference>
<reference evidence="1" key="1">
    <citation type="journal article" date="2020" name="mSystems">
        <title>Genome- and Community-Level Interaction Insights into Carbon Utilization and Element Cycling Functions of Hydrothermarchaeota in Hydrothermal Sediment.</title>
        <authorList>
            <person name="Zhou Z."/>
            <person name="Liu Y."/>
            <person name="Xu W."/>
            <person name="Pan J."/>
            <person name="Luo Z.H."/>
            <person name="Li M."/>
        </authorList>
    </citation>
    <scope>NUCLEOTIDE SEQUENCE [LARGE SCALE GENOMIC DNA]</scope>
    <source>
        <strain evidence="1">SpSt-143</strain>
    </source>
</reference>
<dbReference type="SUPFAM" id="SSF54001">
    <property type="entry name" value="Cysteine proteinases"/>
    <property type="match status" value="1"/>
</dbReference>
<gene>
    <name evidence="1" type="ORF">ENO59_05395</name>
</gene>
<accession>A0A7V2B097</accession>
<proteinExistence type="predicted"/>
<dbReference type="Pfam" id="PF07313">
    <property type="entry name" value="AmiA-like"/>
    <property type="match status" value="1"/>
</dbReference>
<evidence type="ECO:0000313" key="1">
    <source>
        <dbReference type="EMBL" id="HER95936.1"/>
    </source>
</evidence>
<comment type="caution">
    <text evidence="1">The sequence shown here is derived from an EMBL/GenBank/DDBJ whole genome shotgun (WGS) entry which is preliminary data.</text>
</comment>
<dbReference type="EMBL" id="DSGB01000004">
    <property type="protein sequence ID" value="HER95936.1"/>
    <property type="molecule type" value="Genomic_DNA"/>
</dbReference>
<dbReference type="InterPro" id="IPR010846">
    <property type="entry name" value="AmiA-like"/>
</dbReference>
<name>A0A7V2B097_RHOMR</name>
<dbReference type="Gene3D" id="1.10.3670.10">
    <property type="entry name" value="Putative xylanase like domain"/>
    <property type="match status" value="1"/>
</dbReference>
<sequence>MIWLLFIGGLTFAGPDSALQARFSALMAQAQAQRLEVRPFGEILQAVGLWFQGAPYVAGLLDEAPVETLLTPLDRFDCVLFVESVLALAQTIALGDTRMETFQRRVEALRYRDGRLGGYCTRLHYFTDWIDDNARRGMVRDITQVLGGKLVQRPIAFMSTHRMRYPKLQSDSTWQCLRAVETALSQRKRYVLSKNQVRQISAQLQAGDIVALVAREPTLDVVHVGLVYVGPNGQRGLLHASPQGGVKVSPDLQTYLQNNRSSVGIVVARPIDPRHP</sequence>
<protein>
    <submittedName>
        <fullName evidence="1">DUF1460 domain-containing protein</fullName>
    </submittedName>
</protein>
<dbReference type="InterPro" id="IPR038765">
    <property type="entry name" value="Papain-like_cys_pep_sf"/>
</dbReference>
<organism evidence="1">
    <name type="scientific">Rhodothermus marinus</name>
    <name type="common">Rhodothermus obamensis</name>
    <dbReference type="NCBI Taxonomy" id="29549"/>
    <lineage>
        <taxon>Bacteria</taxon>
        <taxon>Pseudomonadati</taxon>
        <taxon>Rhodothermota</taxon>
        <taxon>Rhodothermia</taxon>
        <taxon>Rhodothermales</taxon>
        <taxon>Rhodothermaceae</taxon>
        <taxon>Rhodothermus</taxon>
    </lineage>
</organism>
<dbReference type="AlphaFoldDB" id="A0A7V2B097"/>